<dbReference type="InterPro" id="IPR025715">
    <property type="entry name" value="FoP_C"/>
</dbReference>
<evidence type="ECO:0000259" key="4">
    <source>
        <dbReference type="PROSITE" id="PS50102"/>
    </source>
</evidence>
<dbReference type="InterPro" id="IPR035979">
    <property type="entry name" value="RBD_domain_sf"/>
</dbReference>
<dbReference type="PANTHER" id="PTHR19965">
    <property type="entry name" value="RNA AND EXPORT FACTOR BINDING PROTEIN"/>
    <property type="match status" value="1"/>
</dbReference>
<dbReference type="EMBL" id="JAEVFJ010000013">
    <property type="protein sequence ID" value="KAH8101192.1"/>
    <property type="molecule type" value="Genomic_DNA"/>
</dbReference>
<reference evidence="5" key="1">
    <citation type="journal article" date="2021" name="New Phytol.">
        <title>Evolutionary innovations through gain and loss of genes in the ectomycorrhizal Boletales.</title>
        <authorList>
            <person name="Wu G."/>
            <person name="Miyauchi S."/>
            <person name="Morin E."/>
            <person name="Kuo A."/>
            <person name="Drula E."/>
            <person name="Varga T."/>
            <person name="Kohler A."/>
            <person name="Feng B."/>
            <person name="Cao Y."/>
            <person name="Lipzen A."/>
            <person name="Daum C."/>
            <person name="Hundley H."/>
            <person name="Pangilinan J."/>
            <person name="Johnson J."/>
            <person name="Barry K."/>
            <person name="LaButti K."/>
            <person name="Ng V."/>
            <person name="Ahrendt S."/>
            <person name="Min B."/>
            <person name="Choi I.G."/>
            <person name="Park H."/>
            <person name="Plett J.M."/>
            <person name="Magnuson J."/>
            <person name="Spatafora J.W."/>
            <person name="Nagy L.G."/>
            <person name="Henrissat B."/>
            <person name="Grigoriev I.V."/>
            <person name="Yang Z.L."/>
            <person name="Xu J."/>
            <person name="Martin F.M."/>
        </authorList>
    </citation>
    <scope>NUCLEOTIDE SEQUENCE</scope>
    <source>
        <strain evidence="5">KKN 215</strain>
    </source>
</reference>
<feature type="compositionally biased region" description="Basic and acidic residues" evidence="3">
    <location>
        <begin position="220"/>
        <end position="243"/>
    </location>
</feature>
<dbReference type="GO" id="GO:0003729">
    <property type="term" value="F:mRNA binding"/>
    <property type="evidence" value="ECO:0007669"/>
    <property type="project" value="TreeGrafter"/>
</dbReference>
<keyword evidence="6" id="KW-1185">Reference proteome</keyword>
<accession>A0A8K0XQE3</accession>
<gene>
    <name evidence="5" type="ORF">BXZ70DRAFT_934862</name>
</gene>
<feature type="compositionally biased region" description="Basic residues" evidence="3">
    <location>
        <begin position="207"/>
        <end position="219"/>
    </location>
</feature>
<feature type="compositionally biased region" description="Low complexity" evidence="3">
    <location>
        <begin position="180"/>
        <end position="206"/>
    </location>
</feature>
<protein>
    <recommendedName>
        <fullName evidence="4">RRM domain-containing protein</fullName>
    </recommendedName>
</protein>
<dbReference type="PROSITE" id="PS50102">
    <property type="entry name" value="RRM"/>
    <property type="match status" value="1"/>
</dbReference>
<keyword evidence="1 2" id="KW-0694">RNA-binding</keyword>
<name>A0A8K0XQE3_9AGAR</name>
<dbReference type="InterPro" id="IPR000504">
    <property type="entry name" value="RRM_dom"/>
</dbReference>
<dbReference type="Pfam" id="PF13865">
    <property type="entry name" value="FoP_duplication"/>
    <property type="match status" value="1"/>
</dbReference>
<dbReference type="Proteomes" id="UP000813824">
    <property type="component" value="Unassembled WGS sequence"/>
</dbReference>
<dbReference type="Gene3D" id="3.30.70.330">
    <property type="match status" value="1"/>
</dbReference>
<proteinExistence type="predicted"/>
<dbReference type="AlphaFoldDB" id="A0A8K0XQE3"/>
<dbReference type="Pfam" id="PF00076">
    <property type="entry name" value="RRM_1"/>
    <property type="match status" value="1"/>
</dbReference>
<evidence type="ECO:0000256" key="1">
    <source>
        <dbReference type="ARBA" id="ARBA00022884"/>
    </source>
</evidence>
<evidence type="ECO:0000313" key="6">
    <source>
        <dbReference type="Proteomes" id="UP000813824"/>
    </source>
</evidence>
<dbReference type="InterPro" id="IPR012677">
    <property type="entry name" value="Nucleotide-bd_a/b_plait_sf"/>
</dbReference>
<evidence type="ECO:0000313" key="5">
    <source>
        <dbReference type="EMBL" id="KAH8101192.1"/>
    </source>
</evidence>
<dbReference type="GO" id="GO:0005634">
    <property type="term" value="C:nucleus"/>
    <property type="evidence" value="ECO:0007669"/>
    <property type="project" value="TreeGrafter"/>
</dbReference>
<evidence type="ECO:0000256" key="3">
    <source>
        <dbReference type="SAM" id="MobiDB-lite"/>
    </source>
</evidence>
<feature type="region of interest" description="Disordered" evidence="3">
    <location>
        <begin position="180"/>
        <end position="251"/>
    </location>
</feature>
<dbReference type="SMART" id="SM01218">
    <property type="entry name" value="FoP_duplication"/>
    <property type="match status" value="1"/>
</dbReference>
<dbReference type="InterPro" id="IPR051229">
    <property type="entry name" value="ALYREF_mRNA_export"/>
</dbReference>
<feature type="domain" description="RRM" evidence="4">
    <location>
        <begin position="48"/>
        <end position="127"/>
    </location>
</feature>
<evidence type="ECO:0000256" key="2">
    <source>
        <dbReference type="PROSITE-ProRule" id="PRU00176"/>
    </source>
</evidence>
<organism evidence="5 6">
    <name type="scientific">Cristinia sonorae</name>
    <dbReference type="NCBI Taxonomy" id="1940300"/>
    <lineage>
        <taxon>Eukaryota</taxon>
        <taxon>Fungi</taxon>
        <taxon>Dikarya</taxon>
        <taxon>Basidiomycota</taxon>
        <taxon>Agaricomycotina</taxon>
        <taxon>Agaricomycetes</taxon>
        <taxon>Agaricomycetidae</taxon>
        <taxon>Agaricales</taxon>
        <taxon>Pleurotineae</taxon>
        <taxon>Stephanosporaceae</taxon>
        <taxon>Cristinia</taxon>
    </lineage>
</organism>
<dbReference type="OrthoDB" id="346839at2759"/>
<comment type="caution">
    <text evidence="5">The sequence shown here is derived from an EMBL/GenBank/DDBJ whole genome shotgun (WGS) entry which is preliminary data.</text>
</comment>
<dbReference type="SMART" id="SM00360">
    <property type="entry name" value="RRM"/>
    <property type="match status" value="1"/>
</dbReference>
<dbReference type="SUPFAM" id="SSF54928">
    <property type="entry name" value="RNA-binding domain, RBD"/>
    <property type="match status" value="1"/>
</dbReference>
<dbReference type="PANTHER" id="PTHR19965:SF35">
    <property type="entry name" value="RNA ANNEALING PROTEIN YRA1"/>
    <property type="match status" value="1"/>
</dbReference>
<sequence length="251" mass="27366">MQAQVGRLNHYHGPKRQLLGNTQGAAAPAWKINQQQMMMQKRKPVVGSKILLSELPVDVSEMEVQSLFSKTIGPLKGVIMVYNDAGKSKGMAIVEFQRPGDALLARKKYNKKIIDGRRPILIEIIKDEDDGNAPPMPPQPLSLLERMGGVGGPQVNGVAPKAAAAPKANAANGAMNTIAARKQQQAAQRVQGLAQNQNAAAPAAPRQRTRTKKGPRRLKKALERKPVDKDQLDKEMEDYRAQTDDPSAMKS</sequence>